<protein>
    <submittedName>
        <fullName evidence="2">Uncharacterized protein</fullName>
    </submittedName>
</protein>
<feature type="non-terminal residue" evidence="2">
    <location>
        <position position="46"/>
    </location>
</feature>
<keyword evidence="1" id="KW-1133">Transmembrane helix</keyword>
<dbReference type="EMBL" id="JACHHP010000002">
    <property type="protein sequence ID" value="MBB5207403.1"/>
    <property type="molecule type" value="Genomic_DNA"/>
</dbReference>
<keyword evidence="1" id="KW-0812">Transmembrane</keyword>
<gene>
    <name evidence="2" type="ORF">HNQ52_000932</name>
</gene>
<keyword evidence="3" id="KW-1185">Reference proteome</keyword>
<comment type="caution">
    <text evidence="2">The sequence shown here is derived from an EMBL/GenBank/DDBJ whole genome shotgun (WGS) entry which is preliminary data.</text>
</comment>
<evidence type="ECO:0000313" key="3">
    <source>
        <dbReference type="Proteomes" id="UP000521199"/>
    </source>
</evidence>
<dbReference type="AlphaFoldDB" id="A0A7W8D3R5"/>
<accession>A0A7W8D3R5</accession>
<name>A0A7W8D3R5_9GAMM</name>
<feature type="transmembrane region" description="Helical" evidence="1">
    <location>
        <begin position="18"/>
        <end position="41"/>
    </location>
</feature>
<proteinExistence type="predicted"/>
<sequence>MQTGILKAWNGRSGLRSLLAWTVLAAGLSGSTLAPVGWAVARMDGA</sequence>
<organism evidence="2 3">
    <name type="scientific">Chiayiivirga flava</name>
    <dbReference type="NCBI Taxonomy" id="659595"/>
    <lineage>
        <taxon>Bacteria</taxon>
        <taxon>Pseudomonadati</taxon>
        <taxon>Pseudomonadota</taxon>
        <taxon>Gammaproteobacteria</taxon>
        <taxon>Lysobacterales</taxon>
        <taxon>Lysobacteraceae</taxon>
        <taxon>Chiayiivirga</taxon>
    </lineage>
</organism>
<reference evidence="2 3" key="1">
    <citation type="submission" date="2020-08" db="EMBL/GenBank/DDBJ databases">
        <title>Genomic Encyclopedia of Type Strains, Phase IV (KMG-IV): sequencing the most valuable type-strain genomes for metagenomic binning, comparative biology and taxonomic classification.</title>
        <authorList>
            <person name="Goeker M."/>
        </authorList>
    </citation>
    <scope>NUCLEOTIDE SEQUENCE [LARGE SCALE GENOMIC DNA]</scope>
    <source>
        <strain evidence="2 3">DSM 24163</strain>
    </source>
</reference>
<dbReference type="Proteomes" id="UP000521199">
    <property type="component" value="Unassembled WGS sequence"/>
</dbReference>
<evidence type="ECO:0000256" key="1">
    <source>
        <dbReference type="SAM" id="Phobius"/>
    </source>
</evidence>
<keyword evidence="1" id="KW-0472">Membrane</keyword>
<evidence type="ECO:0000313" key="2">
    <source>
        <dbReference type="EMBL" id="MBB5207403.1"/>
    </source>
</evidence>